<dbReference type="GeneID" id="99986253"/>
<keyword evidence="1 2" id="KW-0732">Signal</keyword>
<sequence length="182" mass="20149">MKKLILAITFLSFYSLANAQIQKGDIQVGGTVSYSHSTTSGIEVDNFNFSPRAGLFLSDLTSVGIQLGYSNNKYGGITNTAFEVGVYSRFHKLIADNFYLFYQPSLSLSFQEFESNDGTKTESDAINIGFSPGVSYFFSSKFAAEATVGRVYFSRDLTNDTSDYGIGLNFDSISFGFSYYFR</sequence>
<dbReference type="InterPro" id="IPR027385">
    <property type="entry name" value="Beta-barrel_OMP"/>
</dbReference>
<dbReference type="AlphaFoldDB" id="A0A1I0NWS8"/>
<accession>A0A1I0NWS8</accession>
<reference evidence="5" key="1">
    <citation type="submission" date="2016-10" db="EMBL/GenBank/DDBJ databases">
        <authorList>
            <person name="Varghese N."/>
            <person name="Submissions S."/>
        </authorList>
    </citation>
    <scope>NUCLEOTIDE SEQUENCE [LARGE SCALE GENOMIC DNA]</scope>
    <source>
        <strain evidence="5">CGMCC 1.12402</strain>
    </source>
</reference>
<feature type="domain" description="Outer membrane protein beta-barrel" evidence="3">
    <location>
        <begin position="6"/>
        <end position="181"/>
    </location>
</feature>
<name>A0A1I0NWS8_9BACT</name>
<evidence type="ECO:0000313" key="5">
    <source>
        <dbReference type="Proteomes" id="UP000199437"/>
    </source>
</evidence>
<evidence type="ECO:0000256" key="1">
    <source>
        <dbReference type="ARBA" id="ARBA00022729"/>
    </source>
</evidence>
<evidence type="ECO:0000259" key="3">
    <source>
        <dbReference type="Pfam" id="PF13505"/>
    </source>
</evidence>
<organism evidence="4 5">
    <name type="scientific">Roseivirga pacifica</name>
    <dbReference type="NCBI Taxonomy" id="1267423"/>
    <lineage>
        <taxon>Bacteria</taxon>
        <taxon>Pseudomonadati</taxon>
        <taxon>Bacteroidota</taxon>
        <taxon>Cytophagia</taxon>
        <taxon>Cytophagales</taxon>
        <taxon>Roseivirgaceae</taxon>
        <taxon>Roseivirga</taxon>
    </lineage>
</organism>
<dbReference type="EMBL" id="FOIR01000001">
    <property type="protein sequence ID" value="SEW06154.1"/>
    <property type="molecule type" value="Genomic_DNA"/>
</dbReference>
<evidence type="ECO:0000313" key="4">
    <source>
        <dbReference type="EMBL" id="SEW06154.1"/>
    </source>
</evidence>
<feature type="chain" id="PRO_5011634961" evidence="2">
    <location>
        <begin position="20"/>
        <end position="182"/>
    </location>
</feature>
<dbReference type="InterPro" id="IPR011250">
    <property type="entry name" value="OMP/PagP_B-barrel"/>
</dbReference>
<dbReference type="Proteomes" id="UP000199437">
    <property type="component" value="Unassembled WGS sequence"/>
</dbReference>
<evidence type="ECO:0000256" key="2">
    <source>
        <dbReference type="SAM" id="SignalP"/>
    </source>
</evidence>
<dbReference type="SUPFAM" id="SSF56925">
    <property type="entry name" value="OMPA-like"/>
    <property type="match status" value="1"/>
</dbReference>
<proteinExistence type="predicted"/>
<feature type="signal peptide" evidence="2">
    <location>
        <begin position="1"/>
        <end position="19"/>
    </location>
</feature>
<protein>
    <submittedName>
        <fullName evidence="4">Outer membrane protein beta-barrel domain-containing protein</fullName>
    </submittedName>
</protein>
<dbReference type="OrthoDB" id="945117at2"/>
<dbReference type="RefSeq" id="WP_090257910.1">
    <property type="nucleotide sequence ID" value="NZ_FOIR01000001.1"/>
</dbReference>
<keyword evidence="5" id="KW-1185">Reference proteome</keyword>
<dbReference type="STRING" id="1267423.SAMN05216290_1529"/>
<gene>
    <name evidence="4" type="ORF">SAMN05216290_1529</name>
</gene>
<dbReference type="Pfam" id="PF13505">
    <property type="entry name" value="OMP_b-brl"/>
    <property type="match status" value="1"/>
</dbReference>